<dbReference type="SUPFAM" id="SSF53686">
    <property type="entry name" value="Tryptophan synthase beta subunit-like PLP-dependent enzymes"/>
    <property type="match status" value="1"/>
</dbReference>
<dbReference type="Gene3D" id="3.40.50.1100">
    <property type="match status" value="2"/>
</dbReference>
<evidence type="ECO:0000313" key="14">
    <source>
        <dbReference type="Proteomes" id="UP000054874"/>
    </source>
</evidence>
<dbReference type="NCBIfam" id="TIGR01139">
    <property type="entry name" value="cysK"/>
    <property type="match status" value="1"/>
</dbReference>
<feature type="binding site" evidence="10">
    <location>
        <position position="273"/>
    </location>
    <ligand>
        <name>pyridoxal 5'-phosphate</name>
        <dbReference type="ChEBI" id="CHEBI:597326"/>
    </ligand>
</feature>
<feature type="binding site" evidence="10">
    <location>
        <position position="81"/>
    </location>
    <ligand>
        <name>pyridoxal 5'-phosphate</name>
        <dbReference type="ChEBI" id="CHEBI:597326"/>
    </ligand>
</feature>
<dbReference type="InterPro" id="IPR050214">
    <property type="entry name" value="Cys_Synth/Cystath_Beta-Synth"/>
</dbReference>
<reference evidence="13 14" key="1">
    <citation type="submission" date="2015-11" db="EMBL/GenBank/DDBJ databases">
        <title>Butyribacter intestini gen. nov., sp. nov., a butyric acid-producing bacterium of the family Lachnospiraceae isolated from the human faeces.</title>
        <authorList>
            <person name="Zou Y."/>
            <person name="Xue W."/>
            <person name="Luo G."/>
            <person name="Lv M."/>
        </authorList>
    </citation>
    <scope>NUCLEOTIDE SEQUENCE [LARGE SCALE GENOMIC DNA]</scope>
    <source>
        <strain evidence="13 14">ACET-33324</strain>
    </source>
</reference>
<evidence type="ECO:0000256" key="6">
    <source>
        <dbReference type="ARBA" id="ARBA00022679"/>
    </source>
</evidence>
<gene>
    <name evidence="13" type="ORF">ASU35_07555</name>
</gene>
<evidence type="ECO:0000313" key="13">
    <source>
        <dbReference type="EMBL" id="KSV59851.1"/>
    </source>
</evidence>
<comment type="caution">
    <text evidence="13">The sequence shown here is derived from an EMBL/GenBank/DDBJ whole genome shotgun (WGS) entry which is preliminary data.</text>
</comment>
<sequence>MEVNGVKIAKALTDLVGNTPLLELSRYGKKYGAKAEILAKLEYFNPLGSAKDRAALFMVEEGIRNGAINQATVLIEPTSGNTGIGLAFVAVLKGLKLVLTMPETMSIERRKIVAALGAEVVLTPGIEGMAGAIRKAEELKKEYGNAVIVQQFENPANPRAHYETTAEEIWRDTDGRVDILVASVGTGGTLTGTGAKLKEKNPGIKIVAVEPAGSPVLSGGKPGPHKLQGIGAGFIPKNLNRNLIDEVIAVKDEEAYQAAREAAKTEGLLLGISSGAAIHAAVCLAVRPENKEKRIVVICTDGGERYLSGDLFEA</sequence>
<comment type="catalytic activity">
    <reaction evidence="9">
        <text>O-acetyl-L-serine + hydrogen sulfide = L-cysteine + acetate</text>
        <dbReference type="Rhea" id="RHEA:14829"/>
        <dbReference type="ChEBI" id="CHEBI:29919"/>
        <dbReference type="ChEBI" id="CHEBI:30089"/>
        <dbReference type="ChEBI" id="CHEBI:35235"/>
        <dbReference type="ChEBI" id="CHEBI:58340"/>
        <dbReference type="EC" id="2.5.1.47"/>
    </reaction>
</comment>
<dbReference type="STRING" id="290052.ASU35_07555"/>
<keyword evidence="14" id="KW-1185">Reference proteome</keyword>
<dbReference type="Proteomes" id="UP000054874">
    <property type="component" value="Unassembled WGS sequence"/>
</dbReference>
<dbReference type="PANTHER" id="PTHR10314">
    <property type="entry name" value="CYSTATHIONINE BETA-SYNTHASE"/>
    <property type="match status" value="1"/>
</dbReference>
<dbReference type="Pfam" id="PF00291">
    <property type="entry name" value="PALP"/>
    <property type="match status" value="1"/>
</dbReference>
<dbReference type="GO" id="GO:0004124">
    <property type="term" value="F:cysteine synthase activity"/>
    <property type="evidence" value="ECO:0007669"/>
    <property type="project" value="UniProtKB-EC"/>
</dbReference>
<dbReference type="NCBIfam" id="TIGR01136">
    <property type="entry name" value="cysKM"/>
    <property type="match status" value="1"/>
</dbReference>
<dbReference type="InterPro" id="IPR005856">
    <property type="entry name" value="Cys_synth"/>
</dbReference>
<feature type="binding site" evidence="10">
    <location>
        <begin position="185"/>
        <end position="189"/>
    </location>
    <ligand>
        <name>pyridoxal 5'-phosphate</name>
        <dbReference type="ChEBI" id="CHEBI:597326"/>
    </ligand>
</feature>
<comment type="similarity">
    <text evidence="3">Belongs to the cysteine synthase/cystathionine beta-synthase family.</text>
</comment>
<keyword evidence="5" id="KW-0028">Amino-acid biosynthesis</keyword>
<proteinExistence type="inferred from homology"/>
<dbReference type="UniPathway" id="UPA00136">
    <property type="reaction ID" value="UER00200"/>
</dbReference>
<evidence type="ECO:0000256" key="5">
    <source>
        <dbReference type="ARBA" id="ARBA00022605"/>
    </source>
</evidence>
<protein>
    <recommendedName>
        <fullName evidence="4">cysteine synthase</fullName>
        <ecNumber evidence="4">2.5.1.47</ecNumber>
    </recommendedName>
</protein>
<dbReference type="AlphaFoldDB" id="A0A0V8QGV1"/>
<evidence type="ECO:0000256" key="10">
    <source>
        <dbReference type="PIRSR" id="PIRSR605856-50"/>
    </source>
</evidence>
<dbReference type="CDD" id="cd01561">
    <property type="entry name" value="CBS_like"/>
    <property type="match status" value="1"/>
</dbReference>
<evidence type="ECO:0000256" key="8">
    <source>
        <dbReference type="ARBA" id="ARBA00023192"/>
    </source>
</evidence>
<feature type="domain" description="Tryptophan synthase beta chain-like PALP" evidence="12">
    <location>
        <begin position="13"/>
        <end position="301"/>
    </location>
</feature>
<keyword evidence="6" id="KW-0808">Transferase</keyword>
<evidence type="ECO:0000256" key="4">
    <source>
        <dbReference type="ARBA" id="ARBA00012681"/>
    </source>
</evidence>
<evidence type="ECO:0000256" key="7">
    <source>
        <dbReference type="ARBA" id="ARBA00022898"/>
    </source>
</evidence>
<organism evidence="13 14">
    <name type="scientific">Acetivibrio ethanolgignens</name>
    <dbReference type="NCBI Taxonomy" id="290052"/>
    <lineage>
        <taxon>Bacteria</taxon>
        <taxon>Bacillati</taxon>
        <taxon>Bacillota</taxon>
        <taxon>Clostridia</taxon>
        <taxon>Eubacteriales</taxon>
        <taxon>Oscillospiraceae</taxon>
        <taxon>Acetivibrio</taxon>
    </lineage>
</organism>
<keyword evidence="7 10" id="KW-0663">Pyridoxal phosphate</keyword>
<feature type="modified residue" description="N6-(pyridoxal phosphate)lysine" evidence="11">
    <location>
        <position position="51"/>
    </location>
</feature>
<comment type="cofactor">
    <cofactor evidence="1 10">
        <name>pyridoxal 5'-phosphate</name>
        <dbReference type="ChEBI" id="CHEBI:597326"/>
    </cofactor>
</comment>
<dbReference type="EC" id="2.5.1.47" evidence="4"/>
<evidence type="ECO:0000259" key="12">
    <source>
        <dbReference type="Pfam" id="PF00291"/>
    </source>
</evidence>
<evidence type="ECO:0000256" key="11">
    <source>
        <dbReference type="PIRSR" id="PIRSR605856-51"/>
    </source>
</evidence>
<accession>A0A0V8QGV1</accession>
<keyword evidence="8" id="KW-0198">Cysteine biosynthesis</keyword>
<comment type="pathway">
    <text evidence="2">Amino-acid biosynthesis; L-cysteine biosynthesis; L-cysteine from L-serine: step 2/2.</text>
</comment>
<dbReference type="InterPro" id="IPR036052">
    <property type="entry name" value="TrpB-like_PALP_sf"/>
</dbReference>
<dbReference type="EMBL" id="LNAM01000079">
    <property type="protein sequence ID" value="KSV59851.1"/>
    <property type="molecule type" value="Genomic_DNA"/>
</dbReference>
<dbReference type="InterPro" id="IPR001926">
    <property type="entry name" value="TrpB-like_PALP"/>
</dbReference>
<evidence type="ECO:0000256" key="9">
    <source>
        <dbReference type="ARBA" id="ARBA00047931"/>
    </source>
</evidence>
<dbReference type="OrthoDB" id="9808024at2"/>
<dbReference type="GO" id="GO:0006535">
    <property type="term" value="P:cysteine biosynthetic process from serine"/>
    <property type="evidence" value="ECO:0007669"/>
    <property type="project" value="InterPro"/>
</dbReference>
<evidence type="ECO:0000256" key="2">
    <source>
        <dbReference type="ARBA" id="ARBA00004962"/>
    </source>
</evidence>
<name>A0A0V8QGV1_9FIRM</name>
<dbReference type="InterPro" id="IPR005859">
    <property type="entry name" value="CysK"/>
</dbReference>
<evidence type="ECO:0000256" key="3">
    <source>
        <dbReference type="ARBA" id="ARBA00007103"/>
    </source>
</evidence>
<evidence type="ECO:0000256" key="1">
    <source>
        <dbReference type="ARBA" id="ARBA00001933"/>
    </source>
</evidence>
<dbReference type="FunFam" id="3.40.50.1100:FF:000006">
    <property type="entry name" value="Cysteine synthase"/>
    <property type="match status" value="1"/>
</dbReference>